<dbReference type="InterPro" id="IPR029020">
    <property type="entry name" value="Ammonium/urea_transptr"/>
</dbReference>
<evidence type="ECO:0000313" key="10">
    <source>
        <dbReference type="EMBL" id="GMI01775.1"/>
    </source>
</evidence>
<feature type="transmembrane region" description="Helical" evidence="9">
    <location>
        <begin position="357"/>
        <end position="377"/>
    </location>
</feature>
<feature type="transmembrane region" description="Helical" evidence="9">
    <location>
        <begin position="431"/>
        <end position="448"/>
    </location>
</feature>
<comment type="catalytic activity">
    <reaction evidence="7">
        <text>urea(in) = urea(out)</text>
        <dbReference type="Rhea" id="RHEA:32799"/>
        <dbReference type="ChEBI" id="CHEBI:16199"/>
    </reaction>
</comment>
<feature type="transmembrane region" description="Helical" evidence="9">
    <location>
        <begin position="331"/>
        <end position="350"/>
    </location>
</feature>
<dbReference type="OrthoDB" id="426293at2759"/>
<feature type="transmembrane region" description="Helical" evidence="9">
    <location>
        <begin position="252"/>
        <end position="272"/>
    </location>
</feature>
<accession>A0A9W7C2W0</accession>
<keyword evidence="11" id="KW-1185">Reference proteome</keyword>
<dbReference type="Proteomes" id="UP001165122">
    <property type="component" value="Unassembled WGS sequence"/>
</dbReference>
<name>A0A9W7C2W0_9STRA</name>
<keyword evidence="5 9" id="KW-1133">Transmembrane helix</keyword>
<dbReference type="PANTHER" id="PTHR10464:SF4">
    <property type="entry name" value="UREA TRANSPORTER"/>
    <property type="match status" value="1"/>
</dbReference>
<feature type="transmembrane region" description="Helical" evidence="9">
    <location>
        <begin position="192"/>
        <end position="211"/>
    </location>
</feature>
<evidence type="ECO:0000256" key="1">
    <source>
        <dbReference type="ARBA" id="ARBA00004651"/>
    </source>
</evidence>
<evidence type="ECO:0000256" key="3">
    <source>
        <dbReference type="ARBA" id="ARBA00022475"/>
    </source>
</evidence>
<keyword evidence="4 9" id="KW-0812">Transmembrane</keyword>
<dbReference type="AlphaFoldDB" id="A0A9W7C2W0"/>
<evidence type="ECO:0000256" key="8">
    <source>
        <dbReference type="SAM" id="MobiDB-lite"/>
    </source>
</evidence>
<protein>
    <recommendedName>
        <fullName evidence="12">Urea transporter</fullName>
    </recommendedName>
</protein>
<evidence type="ECO:0008006" key="12">
    <source>
        <dbReference type="Google" id="ProtNLM"/>
    </source>
</evidence>
<sequence length="550" mass="59728">MQSPAILVAEEPDDDLPSSVWSNSPRTDLIITIPDSAGASTQAGAIKSLKEDNGISPRQKSQRRKSLDTNGVGGRAQVDPELDQEIQDFVEIQMRTMATELSSAKTVPVSNINTHTLALADTVEFMERWILGGAEAWLGYFDEAEWPGNSVFDFLANTILRSVGQVIFCDNPVSGLLIAVAILVDDDASSTVGWGLLNVFVANLFAVLLFAEAEGPEMNTIRHGLFGFNPFLVGQSMVFFSKEALSEDFLFFRFVVLALVLPIVTVIVQMALKNSTFTLPFNIAMWLVLGQAYLSSSFESSLEGEGEATAVTVAASDVNFVNATLRGFGQVFFAGSSLSAGLVLLAVFLYSRWSAAFGIVGSVSGWLWCFVCGVDLGSVEAGLWSYNCVLTGIALGSIFMVPVNFKTIVVYFCGLALTNFSQSILSNQSFVPIGTVPFCLATIVIMAVRDATKKAGVMFVDTNDIGTEPEQLFKIYWARSGASNNPQDGSLHNGLGSRHNYISEMSMGKYQQYKNFLRDMQRRDSMDGGGKGGMEDIDEESQHLILSKEK</sequence>
<dbReference type="Gene3D" id="1.10.3430.10">
    <property type="entry name" value="Ammonium transporter AmtB like domains"/>
    <property type="match status" value="1"/>
</dbReference>
<gene>
    <name evidence="10" type="ORF">TrLO_g3127</name>
</gene>
<organism evidence="10 11">
    <name type="scientific">Triparma laevis f. longispina</name>
    <dbReference type="NCBI Taxonomy" id="1714387"/>
    <lineage>
        <taxon>Eukaryota</taxon>
        <taxon>Sar</taxon>
        <taxon>Stramenopiles</taxon>
        <taxon>Ochrophyta</taxon>
        <taxon>Bolidophyceae</taxon>
        <taxon>Parmales</taxon>
        <taxon>Triparmaceae</taxon>
        <taxon>Triparma</taxon>
    </lineage>
</organism>
<dbReference type="InterPro" id="IPR004937">
    <property type="entry name" value="Urea_transporter"/>
</dbReference>
<dbReference type="Pfam" id="PF03253">
    <property type="entry name" value="UT"/>
    <property type="match status" value="1"/>
</dbReference>
<proteinExistence type="inferred from homology"/>
<evidence type="ECO:0000256" key="5">
    <source>
        <dbReference type="ARBA" id="ARBA00022989"/>
    </source>
</evidence>
<dbReference type="PANTHER" id="PTHR10464">
    <property type="entry name" value="UREA TRANSPORTER"/>
    <property type="match status" value="1"/>
</dbReference>
<evidence type="ECO:0000256" key="7">
    <source>
        <dbReference type="ARBA" id="ARBA00033993"/>
    </source>
</evidence>
<comment type="subcellular location">
    <subcellularLocation>
        <location evidence="1">Cell membrane</location>
        <topology evidence="1">Multi-pass membrane protein</topology>
    </subcellularLocation>
</comment>
<feature type="compositionally biased region" description="Basic and acidic residues" evidence="8">
    <location>
        <begin position="540"/>
        <end position="550"/>
    </location>
</feature>
<evidence type="ECO:0000256" key="9">
    <source>
        <dbReference type="SAM" id="Phobius"/>
    </source>
</evidence>
<feature type="region of interest" description="Disordered" evidence="8">
    <location>
        <begin position="1"/>
        <end position="76"/>
    </location>
</feature>
<comment type="similarity">
    <text evidence="2">Belongs to the urea transporter family.</text>
</comment>
<feature type="region of interest" description="Disordered" evidence="8">
    <location>
        <begin position="522"/>
        <end position="550"/>
    </location>
</feature>
<dbReference type="EMBL" id="BRXW01000037">
    <property type="protein sequence ID" value="GMI01775.1"/>
    <property type="molecule type" value="Genomic_DNA"/>
</dbReference>
<keyword evidence="3" id="KW-1003">Cell membrane</keyword>
<reference evidence="11" key="1">
    <citation type="journal article" date="2023" name="Commun. Biol.">
        <title>Genome analysis of Parmales, the sister group of diatoms, reveals the evolutionary specialization of diatoms from phago-mixotrophs to photoautotrophs.</title>
        <authorList>
            <person name="Ban H."/>
            <person name="Sato S."/>
            <person name="Yoshikawa S."/>
            <person name="Yamada K."/>
            <person name="Nakamura Y."/>
            <person name="Ichinomiya M."/>
            <person name="Sato N."/>
            <person name="Blanc-Mathieu R."/>
            <person name="Endo H."/>
            <person name="Kuwata A."/>
            <person name="Ogata H."/>
        </authorList>
    </citation>
    <scope>NUCLEOTIDE SEQUENCE [LARGE SCALE GENOMIC DNA]</scope>
    <source>
        <strain evidence="11">NIES 3700</strain>
    </source>
</reference>
<evidence type="ECO:0000256" key="4">
    <source>
        <dbReference type="ARBA" id="ARBA00022692"/>
    </source>
</evidence>
<evidence type="ECO:0000256" key="2">
    <source>
        <dbReference type="ARBA" id="ARBA00005914"/>
    </source>
</evidence>
<dbReference type="GO" id="GO:0015204">
    <property type="term" value="F:urea transmembrane transporter activity"/>
    <property type="evidence" value="ECO:0007669"/>
    <property type="project" value="InterPro"/>
</dbReference>
<comment type="caution">
    <text evidence="10">The sequence shown here is derived from an EMBL/GenBank/DDBJ whole genome shotgun (WGS) entry which is preliminary data.</text>
</comment>
<evidence type="ECO:0000313" key="11">
    <source>
        <dbReference type="Proteomes" id="UP001165122"/>
    </source>
</evidence>
<keyword evidence="6 9" id="KW-0472">Membrane</keyword>
<dbReference type="GO" id="GO:0005886">
    <property type="term" value="C:plasma membrane"/>
    <property type="evidence" value="ECO:0007669"/>
    <property type="project" value="UniProtKB-SubCell"/>
</dbReference>
<feature type="transmembrane region" description="Helical" evidence="9">
    <location>
        <begin position="223"/>
        <end position="240"/>
    </location>
</feature>
<evidence type="ECO:0000256" key="6">
    <source>
        <dbReference type="ARBA" id="ARBA00023136"/>
    </source>
</evidence>